<feature type="transmembrane region" description="Helical" evidence="1">
    <location>
        <begin position="179"/>
        <end position="197"/>
    </location>
</feature>
<accession>A0ABW5NDH8</accession>
<feature type="transmembrane region" description="Helical" evidence="1">
    <location>
        <begin position="491"/>
        <end position="509"/>
    </location>
</feature>
<dbReference type="RefSeq" id="WP_378255084.1">
    <property type="nucleotide sequence ID" value="NZ_JBHSJV010000001.1"/>
</dbReference>
<evidence type="ECO:0000313" key="3">
    <source>
        <dbReference type="Proteomes" id="UP001597459"/>
    </source>
</evidence>
<proteinExistence type="predicted"/>
<keyword evidence="3" id="KW-1185">Reference proteome</keyword>
<dbReference type="EMBL" id="JBHULX010000039">
    <property type="protein sequence ID" value="MFD2592906.1"/>
    <property type="molecule type" value="Genomic_DNA"/>
</dbReference>
<feature type="transmembrane region" description="Helical" evidence="1">
    <location>
        <begin position="460"/>
        <end position="479"/>
    </location>
</feature>
<name>A0ABW5NDH8_9FLAO</name>
<feature type="transmembrane region" description="Helical" evidence="1">
    <location>
        <begin position="402"/>
        <end position="422"/>
    </location>
</feature>
<feature type="transmembrane region" description="Helical" evidence="1">
    <location>
        <begin position="148"/>
        <end position="170"/>
    </location>
</feature>
<comment type="caution">
    <text evidence="2">The sequence shown here is derived from an EMBL/GenBank/DDBJ whole genome shotgun (WGS) entry which is preliminary data.</text>
</comment>
<feature type="transmembrane region" description="Helical" evidence="1">
    <location>
        <begin position="21"/>
        <end position="39"/>
    </location>
</feature>
<sequence length="518" mass="58775">MIHFFTFIKTYYLRQIRSYSFLITIAISLLVSYTFIPAPDAPYVTIHANNYIGIYNSAWIGYITAVMSSIFISLFGFYLINSSIKKDNDSKVGTLIAATPISNFYYLIGKVCSNFLILLTITGVSILTSMFLFGIYHEPGLSLELSQFIIPYTVVTFPSIFVISCIAVILETLFGSKTSLLNVFFLVLFITMITNTPETENGFSGDLTGTKLIIHQIKEQVQSITQTDITSLAIGYIVKSDNTTLESFTFSGIHFPKYYLISRVLWILLGIIAVYISSFVFHRFRKKKKLSIATPTTVSKKAEITPFDISFLSSDMPYSTSILPLLKTEIKLLIRSTSKWIWILSIIGCIALFFTNDTISLQFVIPILWCLHLKTWGELVIKEKLHRVHYFSFIAFSPIKRVFLAQLICGWGLSILFVFPFIVRKLILLDVLSCFGIVIGGLFIISYSTCMGILSRGKKLFEVTFLLITYINMNAISYFDYYGGINQNYMHLTIITFLSIGLLSVAILLRNKEIRSNY</sequence>
<keyword evidence="1" id="KW-0472">Membrane</keyword>
<feature type="transmembrane region" description="Helical" evidence="1">
    <location>
        <begin position="59"/>
        <end position="80"/>
    </location>
</feature>
<feature type="transmembrane region" description="Helical" evidence="1">
    <location>
        <begin position="258"/>
        <end position="281"/>
    </location>
</feature>
<dbReference type="Proteomes" id="UP001597459">
    <property type="component" value="Unassembled WGS sequence"/>
</dbReference>
<feature type="transmembrane region" description="Helical" evidence="1">
    <location>
        <begin position="340"/>
        <end position="355"/>
    </location>
</feature>
<keyword evidence="1" id="KW-1133">Transmembrane helix</keyword>
<feature type="transmembrane region" description="Helical" evidence="1">
    <location>
        <begin position="361"/>
        <end position="381"/>
    </location>
</feature>
<feature type="transmembrane region" description="Helical" evidence="1">
    <location>
        <begin position="428"/>
        <end position="448"/>
    </location>
</feature>
<gene>
    <name evidence="2" type="ORF">ACFSTE_18860</name>
</gene>
<reference evidence="3" key="1">
    <citation type="journal article" date="2019" name="Int. J. Syst. Evol. Microbiol.">
        <title>The Global Catalogue of Microorganisms (GCM) 10K type strain sequencing project: providing services to taxonomists for standard genome sequencing and annotation.</title>
        <authorList>
            <consortium name="The Broad Institute Genomics Platform"/>
            <consortium name="The Broad Institute Genome Sequencing Center for Infectious Disease"/>
            <person name="Wu L."/>
            <person name="Ma J."/>
        </authorList>
    </citation>
    <scope>NUCLEOTIDE SEQUENCE [LARGE SCALE GENOMIC DNA]</scope>
    <source>
        <strain evidence="3">KCTC 42423</strain>
    </source>
</reference>
<organism evidence="2 3">
    <name type="scientific">Aquimarina hainanensis</name>
    <dbReference type="NCBI Taxonomy" id="1578017"/>
    <lineage>
        <taxon>Bacteria</taxon>
        <taxon>Pseudomonadati</taxon>
        <taxon>Bacteroidota</taxon>
        <taxon>Flavobacteriia</taxon>
        <taxon>Flavobacteriales</taxon>
        <taxon>Flavobacteriaceae</taxon>
        <taxon>Aquimarina</taxon>
    </lineage>
</organism>
<evidence type="ECO:0000313" key="2">
    <source>
        <dbReference type="EMBL" id="MFD2592906.1"/>
    </source>
</evidence>
<evidence type="ECO:0008006" key="4">
    <source>
        <dbReference type="Google" id="ProtNLM"/>
    </source>
</evidence>
<protein>
    <recommendedName>
        <fullName evidence="4">ABC transporter permease</fullName>
    </recommendedName>
</protein>
<evidence type="ECO:0000256" key="1">
    <source>
        <dbReference type="SAM" id="Phobius"/>
    </source>
</evidence>
<feature type="transmembrane region" description="Helical" evidence="1">
    <location>
        <begin position="115"/>
        <end position="136"/>
    </location>
</feature>
<keyword evidence="1" id="KW-0812">Transmembrane</keyword>